<gene>
    <name evidence="1" type="ORF">SI7747_UN020460</name>
</gene>
<evidence type="ECO:0000313" key="2">
    <source>
        <dbReference type="Proteomes" id="UP001189122"/>
    </source>
</evidence>
<keyword evidence="2" id="KW-1185">Reference proteome</keyword>
<dbReference type="Proteomes" id="UP001189122">
    <property type="component" value="Unassembled WGS sequence"/>
</dbReference>
<protein>
    <submittedName>
        <fullName evidence="1">Uncharacterized protein</fullName>
    </submittedName>
</protein>
<proteinExistence type="predicted"/>
<reference evidence="2" key="1">
    <citation type="journal article" date="2020" name="Sci. Rep.">
        <title>Chromosome-scale genome assembly for the duckweed Spirodela intermedia, integrating cytogenetic maps, PacBio and Oxford Nanopore libraries.</title>
        <authorList>
            <person name="Hoang P.T.N."/>
            <person name="Fiebig A."/>
            <person name="Novak P."/>
            <person name="Macas J."/>
            <person name="Cao H.X."/>
            <person name="Stepanenko A."/>
            <person name="Chen G."/>
            <person name="Borisjuk N."/>
            <person name="Scholz U."/>
            <person name="Schubert I."/>
        </authorList>
    </citation>
    <scope>NUCLEOTIDE SEQUENCE [LARGE SCALE GENOMIC DNA]</scope>
</reference>
<comment type="caution">
    <text evidence="1">The sequence shown here is derived from an EMBL/GenBank/DDBJ whole genome shotgun (WGS) entry which is preliminary data.</text>
</comment>
<accession>A0ABN7E8B0</accession>
<evidence type="ECO:0000313" key="1">
    <source>
        <dbReference type="EMBL" id="CAA6674102.1"/>
    </source>
</evidence>
<sequence length="63" mass="7020">MSWMEVGHMSRSFILRSAQQEEALHRIYCSSPCSWLLPNCASNPLAGPTSHLLLLHGLEDEAP</sequence>
<name>A0ABN7E8B0_SPIIN</name>
<dbReference type="EMBL" id="CACRZD030000077">
    <property type="protein sequence ID" value="CAA6674102.1"/>
    <property type="molecule type" value="Genomic_DNA"/>
</dbReference>
<organism evidence="1 2">
    <name type="scientific">Spirodela intermedia</name>
    <name type="common">Intermediate duckweed</name>
    <dbReference type="NCBI Taxonomy" id="51605"/>
    <lineage>
        <taxon>Eukaryota</taxon>
        <taxon>Viridiplantae</taxon>
        <taxon>Streptophyta</taxon>
        <taxon>Embryophyta</taxon>
        <taxon>Tracheophyta</taxon>
        <taxon>Spermatophyta</taxon>
        <taxon>Magnoliopsida</taxon>
        <taxon>Liliopsida</taxon>
        <taxon>Araceae</taxon>
        <taxon>Lemnoideae</taxon>
        <taxon>Spirodela</taxon>
    </lineage>
</organism>